<accession>A0A8J2X8R7</accession>
<evidence type="ECO:0000256" key="2">
    <source>
        <dbReference type="SAM" id="MobiDB-lite"/>
    </source>
</evidence>
<evidence type="ECO:0000313" key="3">
    <source>
        <dbReference type="EMBL" id="CDF90076.1"/>
    </source>
</evidence>
<name>A0A8J2X8R7_ZYGB2</name>
<dbReference type="EMBL" id="HG316458">
    <property type="protein sequence ID" value="CDF90076.1"/>
    <property type="molecule type" value="Genomic_DNA"/>
</dbReference>
<dbReference type="OrthoDB" id="3996692at2759"/>
<proteinExistence type="predicted"/>
<dbReference type="Proteomes" id="UP000019375">
    <property type="component" value="Unassembled WGS sequence"/>
</dbReference>
<feature type="compositionally biased region" description="Basic and acidic residues" evidence="2">
    <location>
        <begin position="274"/>
        <end position="293"/>
    </location>
</feature>
<evidence type="ECO:0000256" key="1">
    <source>
        <dbReference type="SAM" id="Coils"/>
    </source>
</evidence>
<dbReference type="AlphaFoldDB" id="A0A8J2X8R7"/>
<feature type="region of interest" description="Disordered" evidence="2">
    <location>
        <begin position="356"/>
        <end position="383"/>
    </location>
</feature>
<organism evidence="3 4">
    <name type="scientific">Zygosaccharomyces bailii (strain CLIB 213 / ATCC 58445 / CBS 680 / BCRC 21525 / NBRC 1098 / NCYC 1416 / NRRL Y-2227)</name>
    <dbReference type="NCBI Taxonomy" id="1333698"/>
    <lineage>
        <taxon>Eukaryota</taxon>
        <taxon>Fungi</taxon>
        <taxon>Dikarya</taxon>
        <taxon>Ascomycota</taxon>
        <taxon>Saccharomycotina</taxon>
        <taxon>Saccharomycetes</taxon>
        <taxon>Saccharomycetales</taxon>
        <taxon>Saccharomycetaceae</taxon>
        <taxon>Zygosaccharomyces</taxon>
    </lineage>
</organism>
<protein>
    <submittedName>
        <fullName evidence="3">ZYBA0S05-08438g1_1</fullName>
    </submittedName>
</protein>
<evidence type="ECO:0000313" key="4">
    <source>
        <dbReference type="Proteomes" id="UP000019375"/>
    </source>
</evidence>
<sequence length="383" mass="43575">MRASMQDKPMELMQKANPLLFACSEEYPLDYEDLKRFLAANADPAGRDVRPLTYVNYVDMLLYQKDGQVDVDRKLACEFALYQVQRAQRLGRLPSGPGVPWEKLVQLEPFTKPWYESLIVLLESINATNVEGTWPAQPGHLNRTDLQADPSRARDEAQLQELTSYVLSRAVQEDIDLKPVHMDEPVEFLKAAFNTVLESALKDPATQQNDDDLQTAVQDLQLANNFLTKQFQNDHADYVQNIEKLQRTNKELQQKVLDYHSMLVKTEGSKVEGSKVEGSKTESFKATKSRESGIQDASKVPQGGFQYTSPLMTGDLWLPGSPLSATSDNSVSSTSQSINVMRAEFKRMLTQTQRKYEKELQQERDAKTRLEQELNKYKDSQKI</sequence>
<keyword evidence="1" id="KW-0175">Coiled coil</keyword>
<feature type="coiled-coil region" evidence="1">
    <location>
        <begin position="228"/>
        <end position="262"/>
    </location>
</feature>
<feature type="region of interest" description="Disordered" evidence="2">
    <location>
        <begin position="274"/>
        <end position="302"/>
    </location>
</feature>
<gene>
    <name evidence="3" type="ORF">BN860_08438g</name>
</gene>
<reference evidence="4" key="1">
    <citation type="journal article" date="2013" name="Genome Announc.">
        <title>Genome sequence of the food spoilage yeast Zygosaccharomyces bailii CLIB 213(T).</title>
        <authorList>
            <person name="Galeote V."/>
            <person name="Bigey F."/>
            <person name="Devillers H."/>
            <person name="Neuveglise C."/>
            <person name="Dequin S."/>
        </authorList>
    </citation>
    <scope>NUCLEOTIDE SEQUENCE [LARGE SCALE GENOMIC DNA]</scope>
    <source>
        <strain evidence="4">CLIB 213 / ATCC 58445 / CBS 680 / CCRC 21525 / NBRC 1098 / NCYC 1416 / NRRL Y-2227</strain>
    </source>
</reference>
<keyword evidence="4" id="KW-1185">Reference proteome</keyword>